<feature type="domain" description="Methyltransferase type 11" evidence="1">
    <location>
        <begin position="41"/>
        <end position="134"/>
    </location>
</feature>
<organism evidence="2 3">
    <name type="scientific">Siccirubricoccus deserti</name>
    <dbReference type="NCBI Taxonomy" id="2013562"/>
    <lineage>
        <taxon>Bacteria</taxon>
        <taxon>Pseudomonadati</taxon>
        <taxon>Pseudomonadota</taxon>
        <taxon>Alphaproteobacteria</taxon>
        <taxon>Acetobacterales</taxon>
        <taxon>Roseomonadaceae</taxon>
        <taxon>Siccirubricoccus</taxon>
    </lineage>
</organism>
<keyword evidence="2" id="KW-0808">Transferase</keyword>
<dbReference type="AlphaFoldDB" id="A0A9X0QZ53"/>
<dbReference type="SUPFAM" id="SSF53335">
    <property type="entry name" value="S-adenosyl-L-methionine-dependent methyltransferases"/>
    <property type="match status" value="1"/>
</dbReference>
<reference evidence="2" key="1">
    <citation type="submission" date="2020-08" db="EMBL/GenBank/DDBJ databases">
        <authorList>
            <person name="Hu Y."/>
            <person name="Nguyen S.V."/>
            <person name="Li F."/>
            <person name="Fanning S."/>
        </authorList>
    </citation>
    <scope>NUCLEOTIDE SEQUENCE</scope>
    <source>
        <strain evidence="2">SYSU D8009</strain>
    </source>
</reference>
<accession>A0A9X0QZ53</accession>
<dbReference type="GO" id="GO:0032259">
    <property type="term" value="P:methylation"/>
    <property type="evidence" value="ECO:0007669"/>
    <property type="project" value="UniProtKB-KW"/>
</dbReference>
<dbReference type="PANTHER" id="PTHR42912:SF93">
    <property type="entry name" value="N6-ADENOSINE-METHYLTRANSFERASE TMT1A"/>
    <property type="match status" value="1"/>
</dbReference>
<proteinExistence type="predicted"/>
<dbReference type="Proteomes" id="UP000600101">
    <property type="component" value="Unassembled WGS sequence"/>
</dbReference>
<dbReference type="CDD" id="cd02440">
    <property type="entry name" value="AdoMet_MTases"/>
    <property type="match status" value="1"/>
</dbReference>
<keyword evidence="3" id="KW-1185">Reference proteome</keyword>
<dbReference type="InterPro" id="IPR013216">
    <property type="entry name" value="Methyltransf_11"/>
</dbReference>
<evidence type="ECO:0000313" key="3">
    <source>
        <dbReference type="Proteomes" id="UP000600101"/>
    </source>
</evidence>
<dbReference type="GO" id="GO:0008757">
    <property type="term" value="F:S-adenosylmethionine-dependent methyltransferase activity"/>
    <property type="evidence" value="ECO:0007669"/>
    <property type="project" value="InterPro"/>
</dbReference>
<dbReference type="PANTHER" id="PTHR42912">
    <property type="entry name" value="METHYLTRANSFERASE"/>
    <property type="match status" value="1"/>
</dbReference>
<dbReference type="Pfam" id="PF08241">
    <property type="entry name" value="Methyltransf_11"/>
    <property type="match status" value="1"/>
</dbReference>
<keyword evidence="2" id="KW-0489">Methyltransferase</keyword>
<dbReference type="InterPro" id="IPR029063">
    <property type="entry name" value="SAM-dependent_MTases_sf"/>
</dbReference>
<dbReference type="EMBL" id="JACOMF010000007">
    <property type="protein sequence ID" value="MBC4015347.1"/>
    <property type="molecule type" value="Genomic_DNA"/>
</dbReference>
<evidence type="ECO:0000313" key="2">
    <source>
        <dbReference type="EMBL" id="MBC4015347.1"/>
    </source>
</evidence>
<gene>
    <name evidence="2" type="ORF">H7965_08405</name>
</gene>
<sequence length="270" mass="29037">MEPAEYELMDAAEDGMWWYRSLHGEVLDTLDAAGARPGWLLDAGCGTGGFLARLCAARPGQRAIGLEYFPEAASRAAAKAGVPVSVGSVNALPFADASFTIVVSLDVLSHDAVDPEQALAEMRRVLAPGGLLVVNLPAFDWLRSAHDLRVHNARRFTAGSASALLQAAGFTMIQPRYWNALLLPLMVVQRKLLARAPDHGSDVAPLPGWLNRSLAAVTWLERRLQRWGARWNLAFPAGGSVLVSAIRPSTVTSFAPPEPARHATLAMTSR</sequence>
<dbReference type="InterPro" id="IPR050508">
    <property type="entry name" value="Methyltransf_Superfamily"/>
</dbReference>
<protein>
    <submittedName>
        <fullName evidence="2">Class I SAM-dependent methyltransferase</fullName>
    </submittedName>
</protein>
<dbReference type="Gene3D" id="3.40.50.150">
    <property type="entry name" value="Vaccinia Virus protein VP39"/>
    <property type="match status" value="1"/>
</dbReference>
<dbReference type="RefSeq" id="WP_186770118.1">
    <property type="nucleotide sequence ID" value="NZ_JACOMF010000007.1"/>
</dbReference>
<comment type="caution">
    <text evidence="2">The sequence shown here is derived from an EMBL/GenBank/DDBJ whole genome shotgun (WGS) entry which is preliminary data.</text>
</comment>
<name>A0A9X0QZ53_9PROT</name>
<evidence type="ECO:0000259" key="1">
    <source>
        <dbReference type="Pfam" id="PF08241"/>
    </source>
</evidence>